<dbReference type="EMBL" id="CP157483">
    <property type="protein sequence ID" value="XBO44205.1"/>
    <property type="molecule type" value="Genomic_DNA"/>
</dbReference>
<gene>
    <name evidence="1" type="ORF">ABEG17_02450</name>
</gene>
<protein>
    <recommendedName>
        <fullName evidence="2">Apea-like HEPN domain-containing protein</fullName>
    </recommendedName>
</protein>
<evidence type="ECO:0008006" key="2">
    <source>
        <dbReference type="Google" id="ProtNLM"/>
    </source>
</evidence>
<organism evidence="1">
    <name type="scientific">Pedococcus sp. KACC 23699</name>
    <dbReference type="NCBI Taxonomy" id="3149228"/>
    <lineage>
        <taxon>Bacteria</taxon>
        <taxon>Bacillati</taxon>
        <taxon>Actinomycetota</taxon>
        <taxon>Actinomycetes</taxon>
        <taxon>Micrococcales</taxon>
        <taxon>Intrasporangiaceae</taxon>
        <taxon>Pedococcus</taxon>
    </lineage>
</organism>
<reference evidence="1" key="1">
    <citation type="submission" date="2024-05" db="EMBL/GenBank/DDBJ databases">
        <authorList>
            <person name="Kim S."/>
            <person name="Heo J."/>
            <person name="Choi H."/>
            <person name="Choi Y."/>
            <person name="Kwon S.-W."/>
            <person name="Kim Y."/>
        </authorList>
    </citation>
    <scope>NUCLEOTIDE SEQUENCE</scope>
    <source>
        <strain evidence="1">KACC 23699</strain>
    </source>
</reference>
<sequence length="573" mass="63010">MAGGTYEPEIWIGDDEPIATFFLRLPETVGWPQGVPVRDLVKMGPELHRLLDTPSSGDALESGDAPGGKFENLTRAHVLASSILFHQVEIDLVAALGMDATMAAVEAGLPKSQESPSDVRGEEFAAVHPAGYSTVAEVAIPLQTLAAIRAADRLDDKFVMPDPEAAKELMEPAFDAAVRAVGSFQAAYHAATRRPLTLLTGALLPPLVPYVLRTHLQIAAKEPAEVCLFHANSNFVHASEAPTLEPEQVDAVFEAGRRDPALRMYLDLHQQGSAALFSRGNTREAIVMMAAASEALLNITLCHMRWEDGLTPEQSAGLWRQGLATRVKTQYANLLGGDWKTDGNGAVGRWADDVAAVRHRVVHGGYLPSVAEAEQSIESLERLLTFIGDRLVYGSNLRRYPRTASELLNESGLRRRGRYPKWLQELQVDPAEPLWHQSFSAWYAAHSRLLGDEARPRIPEELRSQLLCVHRSREDYIWVLRDPLTHQAAEAEVVTPPPNDDPVANFQRIQEAAEGGSDPRFPISVAYARSEEVVVTRLGPWVEEYHLCPLAGVMLDGSDVEAPWPIPPASRYR</sequence>
<accession>A0AAU7JV57</accession>
<dbReference type="RefSeq" id="WP_406831687.1">
    <property type="nucleotide sequence ID" value="NZ_CP157483.1"/>
</dbReference>
<name>A0AAU7JV57_9MICO</name>
<dbReference type="AlphaFoldDB" id="A0AAU7JV57"/>
<evidence type="ECO:0000313" key="1">
    <source>
        <dbReference type="EMBL" id="XBO44205.1"/>
    </source>
</evidence>
<proteinExistence type="predicted"/>